<dbReference type="GO" id="GO:0071897">
    <property type="term" value="P:DNA biosynthetic process"/>
    <property type="evidence" value="ECO:0007669"/>
    <property type="project" value="UniProtKB-ARBA"/>
</dbReference>
<sequence>MPQGSGNWMTYATRLASHHAHPSRTVQMHGNVYFRAHSRHRKTETSTSQTFQRFMDTIFRDLPHVFVYIDDILVSSVDHTEHEAHLREVIRRLAEQGLSLNLQKCLYGVNEVDFLGYRISSSGISPRPTKVEEITSYPRPETVNGLRKFHGMVNFYRRSLPHAAGHT</sequence>
<protein>
    <recommendedName>
        <fullName evidence="1">Reverse transcriptase domain-containing protein</fullName>
    </recommendedName>
</protein>
<dbReference type="InterPro" id="IPR043502">
    <property type="entry name" value="DNA/RNA_pol_sf"/>
</dbReference>
<dbReference type="Gene3D" id="3.30.70.270">
    <property type="match status" value="2"/>
</dbReference>
<keyword evidence="3" id="KW-1185">Reference proteome</keyword>
<dbReference type="PROSITE" id="PS50878">
    <property type="entry name" value="RT_POL"/>
    <property type="match status" value="1"/>
</dbReference>
<dbReference type="Proteomes" id="UP001558652">
    <property type="component" value="Unassembled WGS sequence"/>
</dbReference>
<proteinExistence type="predicted"/>
<dbReference type="SUPFAM" id="SSF56672">
    <property type="entry name" value="DNA/RNA polymerases"/>
    <property type="match status" value="1"/>
</dbReference>
<dbReference type="InterPro" id="IPR050951">
    <property type="entry name" value="Retrovirus_Pol_polyprotein"/>
</dbReference>
<name>A0ABD0YDL6_9HEMI</name>
<dbReference type="InterPro" id="IPR000477">
    <property type="entry name" value="RT_dom"/>
</dbReference>
<feature type="domain" description="Reverse transcriptase" evidence="1">
    <location>
        <begin position="1"/>
        <end position="119"/>
    </location>
</feature>
<dbReference type="CDD" id="cd01647">
    <property type="entry name" value="RT_LTR"/>
    <property type="match status" value="1"/>
</dbReference>
<evidence type="ECO:0000313" key="2">
    <source>
        <dbReference type="EMBL" id="KAL1109904.1"/>
    </source>
</evidence>
<dbReference type="PANTHER" id="PTHR37984:SF5">
    <property type="entry name" value="PROTEIN NYNRIN-LIKE"/>
    <property type="match status" value="1"/>
</dbReference>
<dbReference type="InterPro" id="IPR043128">
    <property type="entry name" value="Rev_trsase/Diguanyl_cyclase"/>
</dbReference>
<accession>A0ABD0YDL6</accession>
<dbReference type="Pfam" id="PF00078">
    <property type="entry name" value="RVT_1"/>
    <property type="match status" value="1"/>
</dbReference>
<dbReference type="PANTHER" id="PTHR37984">
    <property type="entry name" value="PROTEIN CBG26694"/>
    <property type="match status" value="1"/>
</dbReference>
<dbReference type="FunFam" id="3.30.70.270:FF:000003">
    <property type="entry name" value="Transposon Ty3-G Gag-Pol polyprotein"/>
    <property type="match status" value="1"/>
</dbReference>
<evidence type="ECO:0000259" key="1">
    <source>
        <dbReference type="PROSITE" id="PS50878"/>
    </source>
</evidence>
<organism evidence="2 3">
    <name type="scientific">Ranatra chinensis</name>
    <dbReference type="NCBI Taxonomy" id="642074"/>
    <lineage>
        <taxon>Eukaryota</taxon>
        <taxon>Metazoa</taxon>
        <taxon>Ecdysozoa</taxon>
        <taxon>Arthropoda</taxon>
        <taxon>Hexapoda</taxon>
        <taxon>Insecta</taxon>
        <taxon>Pterygota</taxon>
        <taxon>Neoptera</taxon>
        <taxon>Paraneoptera</taxon>
        <taxon>Hemiptera</taxon>
        <taxon>Heteroptera</taxon>
        <taxon>Panheteroptera</taxon>
        <taxon>Nepomorpha</taxon>
        <taxon>Nepidae</taxon>
        <taxon>Ranatrinae</taxon>
        <taxon>Ranatra</taxon>
    </lineage>
</organism>
<reference evidence="2 3" key="1">
    <citation type="submission" date="2024-07" db="EMBL/GenBank/DDBJ databases">
        <title>Chromosome-level genome assembly of the water stick insect Ranatra chinensis (Heteroptera: Nepidae).</title>
        <authorList>
            <person name="Liu X."/>
        </authorList>
    </citation>
    <scope>NUCLEOTIDE SEQUENCE [LARGE SCALE GENOMIC DNA]</scope>
    <source>
        <strain evidence="2">Cailab_2021Rc</strain>
        <tissue evidence="2">Muscle</tissue>
    </source>
</reference>
<dbReference type="EMBL" id="JBFDAA010000123">
    <property type="protein sequence ID" value="KAL1109904.1"/>
    <property type="molecule type" value="Genomic_DNA"/>
</dbReference>
<gene>
    <name evidence="2" type="ORF">AAG570_014138</name>
</gene>
<evidence type="ECO:0000313" key="3">
    <source>
        <dbReference type="Proteomes" id="UP001558652"/>
    </source>
</evidence>
<dbReference type="AlphaFoldDB" id="A0ABD0YDL6"/>
<comment type="caution">
    <text evidence="2">The sequence shown here is derived from an EMBL/GenBank/DDBJ whole genome shotgun (WGS) entry which is preliminary data.</text>
</comment>